<evidence type="ECO:0000259" key="1">
    <source>
        <dbReference type="Pfam" id="PF01266"/>
    </source>
</evidence>
<dbReference type="InterPro" id="IPR036188">
    <property type="entry name" value="FAD/NAD-bd_sf"/>
</dbReference>
<proteinExistence type="predicted"/>
<keyword evidence="3" id="KW-1185">Reference proteome</keyword>
<organism evidence="2 3">
    <name type="scientific">Papilio xuthus</name>
    <name type="common">Asian swallowtail butterfly</name>
    <dbReference type="NCBI Taxonomy" id="66420"/>
    <lineage>
        <taxon>Eukaryota</taxon>
        <taxon>Metazoa</taxon>
        <taxon>Ecdysozoa</taxon>
        <taxon>Arthropoda</taxon>
        <taxon>Hexapoda</taxon>
        <taxon>Insecta</taxon>
        <taxon>Pterygota</taxon>
        <taxon>Neoptera</taxon>
        <taxon>Endopterygota</taxon>
        <taxon>Lepidoptera</taxon>
        <taxon>Glossata</taxon>
        <taxon>Ditrysia</taxon>
        <taxon>Papilionoidea</taxon>
        <taxon>Papilionidae</taxon>
        <taxon>Papilioninae</taxon>
        <taxon>Papilio</taxon>
    </lineage>
</organism>
<reference evidence="2 3" key="1">
    <citation type="journal article" date="2015" name="Nat. Commun.">
        <title>Outbred genome sequencing and CRISPR/Cas9 gene editing in butterflies.</title>
        <authorList>
            <person name="Li X."/>
            <person name="Fan D."/>
            <person name="Zhang W."/>
            <person name="Liu G."/>
            <person name="Zhang L."/>
            <person name="Zhao L."/>
            <person name="Fang X."/>
            <person name="Chen L."/>
            <person name="Dong Y."/>
            <person name="Chen Y."/>
            <person name="Ding Y."/>
            <person name="Zhao R."/>
            <person name="Feng M."/>
            <person name="Zhu Y."/>
            <person name="Feng Y."/>
            <person name="Jiang X."/>
            <person name="Zhu D."/>
            <person name="Xiang H."/>
            <person name="Feng X."/>
            <person name="Li S."/>
            <person name="Wang J."/>
            <person name="Zhang G."/>
            <person name="Kronforst M.R."/>
            <person name="Wang W."/>
        </authorList>
    </citation>
    <scope>NUCLEOTIDE SEQUENCE [LARGE SCALE GENOMIC DNA]</scope>
    <source>
        <strain evidence="2">Ya'a_city_454_Px</strain>
        <tissue evidence="2">Whole body</tissue>
    </source>
</reference>
<dbReference type="GO" id="GO:0005759">
    <property type="term" value="C:mitochondrial matrix"/>
    <property type="evidence" value="ECO:0007669"/>
    <property type="project" value="TreeGrafter"/>
</dbReference>
<dbReference type="Pfam" id="PF01266">
    <property type="entry name" value="DAO"/>
    <property type="match status" value="1"/>
</dbReference>
<protein>
    <submittedName>
        <fullName evidence="2">Pyruvate dehydrogenase phosphatase regulatory subunit, mitochondrial</fullName>
    </submittedName>
</protein>
<dbReference type="InterPro" id="IPR006076">
    <property type="entry name" value="FAD-dep_OxRdtase"/>
</dbReference>
<dbReference type="AlphaFoldDB" id="A0A194Q6B2"/>
<sequence>MLSGRFRSSIKSYWSVGYGAKSLSSRDVLDQHETLSGCLSTLPKKAKVVICGGGVMGAAVAYHLARRGWGDKTILIEKEKVGTGSRWHSSGLVGAFKPSLAQVKLAQSSIRLLQDLEARGRPTGWKQCGSLLLARTRDRMTVYRRMKSQSVSWGIPCELVTPKRCQEIWPMLNVEDILGGLWIPGDGVGDPHLLCMSLMREAVENGVGVMEDCAVTSVLSEHDKVCGVETDHGAIECEYFVNCAGFWARQVGQLAKPQVKVPLLPCEHYYLHTKKIDNLDPMTPVVRDPDGYIYLRERDGCILAGGFEPVAKPVYEEEIGSALQRCVAEDWDHFHVLLQELLKRVPSLNQAVLHKLCNGLEAFSPDCKWIVGEAPEVSYYENSAHGTRSKAKVVGRDTGYRYGLRPWCKGVGRDTDCKFKCRLHPQGVDRDTDSRYEPRLHAQGVDRDTDSRYEPRLHAQVVDRDTDSRYEPRLHAQGVDRDTDSRFELHTCTPKGTSLVVDRDKGSRYETRLHRIADTQYGYGLCPSPKVGRPPYLGYE</sequence>
<dbReference type="PANTHER" id="PTHR13847:SF257">
    <property type="entry name" value="FI22513P1"/>
    <property type="match status" value="1"/>
</dbReference>
<name>A0A194Q6B2_PAPXU</name>
<feature type="domain" description="FAD dependent oxidoreductase" evidence="1">
    <location>
        <begin position="47"/>
        <end position="387"/>
    </location>
</feature>
<evidence type="ECO:0000313" key="3">
    <source>
        <dbReference type="Proteomes" id="UP000053268"/>
    </source>
</evidence>
<dbReference type="STRING" id="66420.A0A194Q6B2"/>
<evidence type="ECO:0000313" key="2">
    <source>
        <dbReference type="EMBL" id="KPJ00545.1"/>
    </source>
</evidence>
<dbReference type="EMBL" id="KQ459463">
    <property type="protein sequence ID" value="KPJ00545.1"/>
    <property type="molecule type" value="Genomic_DNA"/>
</dbReference>
<dbReference type="SUPFAM" id="SSF54373">
    <property type="entry name" value="FAD-linked reductases, C-terminal domain"/>
    <property type="match status" value="1"/>
</dbReference>
<dbReference type="Proteomes" id="UP000053268">
    <property type="component" value="Unassembled WGS sequence"/>
</dbReference>
<gene>
    <name evidence="2" type="ORF">RR46_07135</name>
</gene>
<dbReference type="Gene3D" id="3.30.9.10">
    <property type="entry name" value="D-Amino Acid Oxidase, subunit A, domain 2"/>
    <property type="match status" value="1"/>
</dbReference>
<keyword evidence="2" id="KW-0670">Pyruvate</keyword>
<dbReference type="PANTHER" id="PTHR13847">
    <property type="entry name" value="SARCOSINE DEHYDROGENASE-RELATED"/>
    <property type="match status" value="1"/>
</dbReference>
<dbReference type="Gene3D" id="3.50.50.60">
    <property type="entry name" value="FAD/NAD(P)-binding domain"/>
    <property type="match status" value="1"/>
</dbReference>
<accession>A0A194Q6B2</accession>
<dbReference type="SUPFAM" id="SSF51905">
    <property type="entry name" value="FAD/NAD(P)-binding domain"/>
    <property type="match status" value="1"/>
</dbReference>